<sequence>MKRILSVILLGLYSSLSFGAEISARIQLNVIDADSQLSWQRQGTGILREDHSDVNLQQGLIKVQQALLPGLEAEAVINLHQDGERHLGLTQAKLQYKPLSASPYKFRARAGFFYPEMSFENPDTGWLSPYTYTQSAINSWLGEELRLAGLEMGLYSPGRQRRSPWSWEIYAGAFRGNDPLGTLLSWRGWAMHDRQSLHHDRIQFAPYPAVTDRIDHPAWVEPFHEIDGRTGFYIGGHLDYFKKTRLRYYYYDNNADPLAVNHQRLYAWHTRFHSLAFSHQLNSDTRLLGQWMDGTTEMGRRWVYAEFDAWYLMLSHRTGRHRFSLRYDHFTVTEDDIWPWDYNHSDGEGLTVNWRYHLNKNWQLGLEHHINSNTAVNRMTLSQAVSVDQQQSLAVLEFRWH</sequence>
<organism evidence="1 2">
    <name type="scientific">Lacimicrobium alkaliphilum</name>
    <dbReference type="NCBI Taxonomy" id="1526571"/>
    <lineage>
        <taxon>Bacteria</taxon>
        <taxon>Pseudomonadati</taxon>
        <taxon>Pseudomonadota</taxon>
        <taxon>Gammaproteobacteria</taxon>
        <taxon>Alteromonadales</taxon>
        <taxon>Alteromonadaceae</taxon>
        <taxon>Lacimicrobium</taxon>
    </lineage>
</organism>
<dbReference type="Proteomes" id="UP000068447">
    <property type="component" value="Chromosome"/>
</dbReference>
<dbReference type="OrthoDB" id="7531957at2"/>
<name>A0A0U2PJ03_9ALTE</name>
<dbReference type="STRING" id="1526571.AT746_15370"/>
<accession>A0A0U2PJ03</accession>
<dbReference type="KEGG" id="lal:AT746_15370"/>
<dbReference type="AlphaFoldDB" id="A0A0U2PJ03"/>
<gene>
    <name evidence="1" type="ORF">AT746_15370</name>
</gene>
<proteinExistence type="predicted"/>
<protein>
    <submittedName>
        <fullName evidence="1">Uncharacterized protein</fullName>
    </submittedName>
</protein>
<reference evidence="1 2" key="1">
    <citation type="submission" date="2015-12" db="EMBL/GenBank/DDBJ databases">
        <title>Complete genome of Lacimicrobium alkaliphilum KCTC 32984.</title>
        <authorList>
            <person name="Kim S.-G."/>
            <person name="Lee Y.-J."/>
        </authorList>
    </citation>
    <scope>NUCLEOTIDE SEQUENCE [LARGE SCALE GENOMIC DNA]</scope>
    <source>
        <strain evidence="1 2">YelD216</strain>
    </source>
</reference>
<keyword evidence="2" id="KW-1185">Reference proteome</keyword>
<evidence type="ECO:0000313" key="1">
    <source>
        <dbReference type="EMBL" id="ALS99501.1"/>
    </source>
</evidence>
<dbReference type="RefSeq" id="WP_062481966.1">
    <property type="nucleotide sequence ID" value="NZ_CP013650.1"/>
</dbReference>
<evidence type="ECO:0000313" key="2">
    <source>
        <dbReference type="Proteomes" id="UP000068447"/>
    </source>
</evidence>
<dbReference type="EMBL" id="CP013650">
    <property type="protein sequence ID" value="ALS99501.1"/>
    <property type="molecule type" value="Genomic_DNA"/>
</dbReference>
<dbReference type="SUPFAM" id="SSF56935">
    <property type="entry name" value="Porins"/>
    <property type="match status" value="1"/>
</dbReference>